<dbReference type="EMBL" id="CP072362">
    <property type="protein sequence ID" value="QUB76622.1"/>
    <property type="molecule type" value="Genomic_DNA"/>
</dbReference>
<dbReference type="SUPFAM" id="SSF56954">
    <property type="entry name" value="Outer membrane efflux proteins (OEP)"/>
    <property type="match status" value="1"/>
</dbReference>
<dbReference type="Proteomes" id="UP000682195">
    <property type="component" value="Chromosome 2"/>
</dbReference>
<dbReference type="PANTHER" id="PTHR30203">
    <property type="entry name" value="OUTER MEMBRANE CATION EFFLUX PROTEIN"/>
    <property type="match status" value="1"/>
</dbReference>
<keyword evidence="3" id="KW-1185">Reference proteome</keyword>
<evidence type="ECO:0000256" key="1">
    <source>
        <dbReference type="ARBA" id="ARBA00007613"/>
    </source>
</evidence>
<protein>
    <submittedName>
        <fullName evidence="2">TolC family protein</fullName>
    </submittedName>
</protein>
<dbReference type="InterPro" id="IPR003423">
    <property type="entry name" value="OMP_efflux"/>
</dbReference>
<reference evidence="2 3" key="1">
    <citation type="submission" date="2021-03" db="EMBL/GenBank/DDBJ databases">
        <title>Human Oral Microbial Genomes.</title>
        <authorList>
            <person name="Johnston C.D."/>
            <person name="Chen T."/>
            <person name="Dewhirst F.E."/>
        </authorList>
    </citation>
    <scope>NUCLEOTIDE SEQUENCE [LARGE SCALE GENOMIC DNA]</scope>
    <source>
        <strain evidence="2 3">F0054</strain>
    </source>
</reference>
<dbReference type="Gene3D" id="1.20.1600.10">
    <property type="entry name" value="Outer membrane efflux proteins (OEP)"/>
    <property type="match status" value="1"/>
</dbReference>
<dbReference type="InterPro" id="IPR010131">
    <property type="entry name" value="MdtP/NodT-like"/>
</dbReference>
<name>A0ABX7XT50_9BACT</name>
<dbReference type="PANTHER" id="PTHR30203:SF30">
    <property type="entry name" value="OUTER MEMBRANE PROTEIN-RELATED"/>
    <property type="match status" value="1"/>
</dbReference>
<evidence type="ECO:0000313" key="2">
    <source>
        <dbReference type="EMBL" id="QUB76622.1"/>
    </source>
</evidence>
<dbReference type="Gene3D" id="2.20.200.10">
    <property type="entry name" value="Outer membrane efflux proteins (OEP)"/>
    <property type="match status" value="1"/>
</dbReference>
<proteinExistence type="inferred from homology"/>
<evidence type="ECO:0000313" key="3">
    <source>
        <dbReference type="Proteomes" id="UP000682195"/>
    </source>
</evidence>
<accession>A0ABX7XT50</accession>
<dbReference type="PROSITE" id="PS51257">
    <property type="entry name" value="PROKAR_LIPOPROTEIN"/>
    <property type="match status" value="1"/>
</dbReference>
<comment type="similarity">
    <text evidence="1">Belongs to the outer membrane factor (OMF) (TC 1.B.17) family.</text>
</comment>
<dbReference type="RefSeq" id="WP_211808490.1">
    <property type="nucleotide sequence ID" value="NZ_CP072362.1"/>
</dbReference>
<gene>
    <name evidence="2" type="ORF">J5A58_12985</name>
</gene>
<dbReference type="Pfam" id="PF02321">
    <property type="entry name" value="OEP"/>
    <property type="match status" value="2"/>
</dbReference>
<sequence length="477" mass="53018">MKVLMKTKSKLYYVITILVILMSIVACKTPQATMPKDTLKDSLPALSKDSSVTISPAWREFFQDPMLQKLIETALQNNQDLKITLQELAIARSAITAKQAALLPSVTANIGAGVSKVGRYTAEGAGNVGTEMTPGHKIPTVIPDLSPSLQVDWTIDLWNKLNSGKKAAVERYLASEAGQRAIKSQLVADVAENYYLLLALDYKLSVMQQYISLQKDAVRIARIQKEADADTQLAVEKFDAELAKAQADEYLLRQSIVETENNLNLLLGRFPQTIQRTKVDFLQLPMPTTAHSLSTQLLLQRPDVIQAEHQLKAAKWDVETARKEFLPSFNISAAIGLNAFNPKYLFKLPESLAFNALGGLTAPLINKKAIQANFAQADALQIEALYNYDKTLLTAFIETSTLQSKISNIKLLQQFKQKQNDALIRAVSAAQKLYLNNRATYLEVIDSERGQLDCKMELIDAKSQQLSTLIEMYSAFF</sequence>
<organism evidence="2 3">
    <name type="scientific">Prevotella melaninogenica</name>
    <dbReference type="NCBI Taxonomy" id="28132"/>
    <lineage>
        <taxon>Bacteria</taxon>
        <taxon>Pseudomonadati</taxon>
        <taxon>Bacteroidota</taxon>
        <taxon>Bacteroidia</taxon>
        <taxon>Bacteroidales</taxon>
        <taxon>Prevotellaceae</taxon>
        <taxon>Prevotella</taxon>
    </lineage>
</organism>